<reference evidence="1 2" key="1">
    <citation type="submission" date="2019-11" db="EMBL/GenBank/DDBJ databases">
        <title>Pedobacter sp. HMF7056 Genome sequencing and assembly.</title>
        <authorList>
            <person name="Kang H."/>
            <person name="Kim H."/>
            <person name="Joh K."/>
        </authorList>
    </citation>
    <scope>NUCLEOTIDE SEQUENCE [LARGE SCALE GENOMIC DNA]</scope>
    <source>
        <strain evidence="1 2">HMF7056</strain>
    </source>
</reference>
<comment type="caution">
    <text evidence="1">The sequence shown here is derived from an EMBL/GenBank/DDBJ whole genome shotgun (WGS) entry which is preliminary data.</text>
</comment>
<evidence type="ECO:0000313" key="1">
    <source>
        <dbReference type="EMBL" id="MXV17277.1"/>
    </source>
</evidence>
<proteinExistence type="predicted"/>
<protein>
    <submittedName>
        <fullName evidence="1">Uncharacterized protein</fullName>
    </submittedName>
</protein>
<name>A0A7K1Y2S7_9SPHI</name>
<sequence length="52" mass="6014">MLPAAITSLRTWLLWPVLHIEQDIHRAIRQHFFDGMCRAVIFIKNDAGKVIA</sequence>
<dbReference type="AlphaFoldDB" id="A0A7K1Y2S7"/>
<organism evidence="1 2">
    <name type="scientific">Hufsiella ginkgonis</name>
    <dbReference type="NCBI Taxonomy" id="2695274"/>
    <lineage>
        <taxon>Bacteria</taxon>
        <taxon>Pseudomonadati</taxon>
        <taxon>Bacteroidota</taxon>
        <taxon>Sphingobacteriia</taxon>
        <taxon>Sphingobacteriales</taxon>
        <taxon>Sphingobacteriaceae</taxon>
        <taxon>Hufsiella</taxon>
    </lineage>
</organism>
<keyword evidence="2" id="KW-1185">Reference proteome</keyword>
<evidence type="ECO:0000313" key="2">
    <source>
        <dbReference type="Proteomes" id="UP000451233"/>
    </source>
</evidence>
<dbReference type="EMBL" id="WVHS01000004">
    <property type="protein sequence ID" value="MXV17277.1"/>
    <property type="molecule type" value="Genomic_DNA"/>
</dbReference>
<dbReference type="Proteomes" id="UP000451233">
    <property type="component" value="Unassembled WGS sequence"/>
</dbReference>
<accession>A0A7K1Y2S7</accession>
<dbReference type="RefSeq" id="WP_160908269.1">
    <property type="nucleotide sequence ID" value="NZ_WVHS01000004.1"/>
</dbReference>
<gene>
    <name evidence="1" type="ORF">GS398_18415</name>
</gene>